<dbReference type="InterPro" id="IPR012962">
    <property type="entry name" value="Pept_M54_archaemetzincn"/>
</dbReference>
<gene>
    <name evidence="7" type="ORF">HFQ381_LOCUS15686</name>
    <name evidence="8" type="ORF">TSG867_LOCUS18489</name>
</gene>
<reference evidence="7" key="1">
    <citation type="submission" date="2021-02" db="EMBL/GenBank/DDBJ databases">
        <authorList>
            <person name="Nowell W R."/>
        </authorList>
    </citation>
    <scope>NUCLEOTIDE SEQUENCE</scope>
</reference>
<dbReference type="EMBL" id="CAJOBO010001076">
    <property type="protein sequence ID" value="CAF4334593.1"/>
    <property type="molecule type" value="Genomic_DNA"/>
</dbReference>
<evidence type="ECO:0000256" key="3">
    <source>
        <dbReference type="ARBA" id="ARBA00022723"/>
    </source>
</evidence>
<protein>
    <recommendedName>
        <fullName evidence="10">Archaemetzincin-2</fullName>
    </recommendedName>
</protein>
<evidence type="ECO:0000313" key="8">
    <source>
        <dbReference type="EMBL" id="CAF4469091.1"/>
    </source>
</evidence>
<dbReference type="SUPFAM" id="SSF55486">
    <property type="entry name" value="Metalloproteases ('zincins'), catalytic domain"/>
    <property type="match status" value="1"/>
</dbReference>
<evidence type="ECO:0000256" key="4">
    <source>
        <dbReference type="ARBA" id="ARBA00022801"/>
    </source>
</evidence>
<accession>A0A820K5L6</accession>
<dbReference type="PANTHER" id="PTHR15910:SF1">
    <property type="entry name" value="ARCHAEMETZINCIN-2"/>
    <property type="match status" value="1"/>
</dbReference>
<dbReference type="GO" id="GO:0046872">
    <property type="term" value="F:metal ion binding"/>
    <property type="evidence" value="ECO:0007669"/>
    <property type="project" value="UniProtKB-KW"/>
</dbReference>
<proteinExistence type="predicted"/>
<evidence type="ECO:0008006" key="10">
    <source>
        <dbReference type="Google" id="ProtNLM"/>
    </source>
</evidence>
<dbReference type="GO" id="GO:0006508">
    <property type="term" value="P:proteolysis"/>
    <property type="evidence" value="ECO:0007669"/>
    <property type="project" value="UniProtKB-KW"/>
</dbReference>
<sequence length="363" mass="41905">MPFVPPSEKQIAEALGDVINLSEDIQKALTIQISESFQSIPKPGYWGWLNQRQECGQTFDSFEQMSTKAIPHSTFKTIYIQPIGSFDHPRAPSLELIGQFAQAFFLGCDVTILPMVDFNESMKNRINSQTKQIQYQTSGLLEYLVRARNQRDTEKEILCVAVTMADIYPDETYNFVYGRARATDSTGVYSFSRLDPLFPMPPYKSMNRELTDVDRIIILRRCIKILLHEICHLFGLKHCIYYLCLMNGANNEIEMDQQTLFVCPVCLHSRADRSSVTSDYDNEVYYLLWTTSGGIPELLSTTNNYMNTTSENIHWRLIQNIYNFIMHLFDILGLKYDLTFVDDIQSTRSIQQPKSTINEKDHE</sequence>
<keyword evidence="6" id="KW-0482">Metalloprotease</keyword>
<dbReference type="Proteomes" id="UP000663851">
    <property type="component" value="Unassembled WGS sequence"/>
</dbReference>
<dbReference type="CDD" id="cd11375">
    <property type="entry name" value="Peptidase_M54"/>
    <property type="match status" value="1"/>
</dbReference>
<dbReference type="Proteomes" id="UP000663862">
    <property type="component" value="Unassembled WGS sequence"/>
</dbReference>
<dbReference type="Gene3D" id="3.40.390.10">
    <property type="entry name" value="Collagenase (Catalytic Domain)"/>
    <property type="match status" value="1"/>
</dbReference>
<evidence type="ECO:0000313" key="7">
    <source>
        <dbReference type="EMBL" id="CAF4334593.1"/>
    </source>
</evidence>
<evidence type="ECO:0000256" key="1">
    <source>
        <dbReference type="ARBA" id="ARBA00001947"/>
    </source>
</evidence>
<dbReference type="GO" id="GO:0008237">
    <property type="term" value="F:metallopeptidase activity"/>
    <property type="evidence" value="ECO:0007669"/>
    <property type="project" value="UniProtKB-KW"/>
</dbReference>
<keyword evidence="4" id="KW-0378">Hydrolase</keyword>
<keyword evidence="5" id="KW-0862">Zinc</keyword>
<keyword evidence="3" id="KW-0479">Metal-binding</keyword>
<evidence type="ECO:0000256" key="5">
    <source>
        <dbReference type="ARBA" id="ARBA00022833"/>
    </source>
</evidence>
<dbReference type="InterPro" id="IPR024079">
    <property type="entry name" value="MetalloPept_cat_dom_sf"/>
</dbReference>
<name>A0A820K5L6_9BILA</name>
<dbReference type="EMBL" id="CAJOBQ010001235">
    <property type="protein sequence ID" value="CAF4469091.1"/>
    <property type="molecule type" value="Genomic_DNA"/>
</dbReference>
<dbReference type="Pfam" id="PF07998">
    <property type="entry name" value="Peptidase_M54"/>
    <property type="match status" value="1"/>
</dbReference>
<dbReference type="PANTHER" id="PTHR15910">
    <property type="entry name" value="ARCHAEMETZINCIN"/>
    <property type="match status" value="1"/>
</dbReference>
<organism evidence="7 9">
    <name type="scientific">Rotaria socialis</name>
    <dbReference type="NCBI Taxonomy" id="392032"/>
    <lineage>
        <taxon>Eukaryota</taxon>
        <taxon>Metazoa</taxon>
        <taxon>Spiralia</taxon>
        <taxon>Gnathifera</taxon>
        <taxon>Rotifera</taxon>
        <taxon>Eurotatoria</taxon>
        <taxon>Bdelloidea</taxon>
        <taxon>Philodinida</taxon>
        <taxon>Philodinidae</taxon>
        <taxon>Rotaria</taxon>
    </lineage>
</organism>
<comment type="caution">
    <text evidence="7">The sequence shown here is derived from an EMBL/GenBank/DDBJ whole genome shotgun (WGS) entry which is preliminary data.</text>
</comment>
<keyword evidence="2" id="KW-0645">Protease</keyword>
<comment type="cofactor">
    <cofactor evidence="1">
        <name>Zn(2+)</name>
        <dbReference type="ChEBI" id="CHEBI:29105"/>
    </cofactor>
</comment>
<dbReference type="AlphaFoldDB" id="A0A820K5L6"/>
<evidence type="ECO:0000256" key="6">
    <source>
        <dbReference type="ARBA" id="ARBA00023049"/>
    </source>
</evidence>
<evidence type="ECO:0000313" key="9">
    <source>
        <dbReference type="Proteomes" id="UP000663851"/>
    </source>
</evidence>
<evidence type="ECO:0000256" key="2">
    <source>
        <dbReference type="ARBA" id="ARBA00022670"/>
    </source>
</evidence>